<name>A0A9W6ZWK2_9STRA</name>
<feature type="region of interest" description="Disordered" evidence="1">
    <location>
        <begin position="113"/>
        <end position="138"/>
    </location>
</feature>
<accession>A0A9W6ZWK2</accession>
<dbReference type="AlphaFoldDB" id="A0A9W6ZWK2"/>
<proteinExistence type="predicted"/>
<comment type="caution">
    <text evidence="2">The sequence shown here is derived from an EMBL/GenBank/DDBJ whole genome shotgun (WGS) entry which is preliminary data.</text>
</comment>
<evidence type="ECO:0000313" key="3">
    <source>
        <dbReference type="Proteomes" id="UP001165082"/>
    </source>
</evidence>
<evidence type="ECO:0000313" key="2">
    <source>
        <dbReference type="EMBL" id="GMH58260.1"/>
    </source>
</evidence>
<protein>
    <submittedName>
        <fullName evidence="2">Uncharacterized protein</fullName>
    </submittedName>
</protein>
<dbReference type="InterPro" id="IPR031378">
    <property type="entry name" value="SVBP"/>
</dbReference>
<dbReference type="Proteomes" id="UP001165082">
    <property type="component" value="Unassembled WGS sequence"/>
</dbReference>
<dbReference type="EMBL" id="BRXZ01000947">
    <property type="protein sequence ID" value="GMH58260.1"/>
    <property type="molecule type" value="Genomic_DNA"/>
</dbReference>
<organism evidence="2 3">
    <name type="scientific">Triparma retinervis</name>
    <dbReference type="NCBI Taxonomy" id="2557542"/>
    <lineage>
        <taxon>Eukaryota</taxon>
        <taxon>Sar</taxon>
        <taxon>Stramenopiles</taxon>
        <taxon>Ochrophyta</taxon>
        <taxon>Bolidophyceae</taxon>
        <taxon>Parmales</taxon>
        <taxon>Triparmaceae</taxon>
        <taxon>Triparma</taxon>
    </lineage>
</organism>
<sequence length="346" mass="36634">MDKSSPRKNYLTSPIRIRKFTFPDKNGIVGSGGLAGGARGGGKGGGGLAAAGLSIVGGAVGVTGGVGMGVGVGEGGGGGMVGGRVGELGDSEMDTKVDAKQPLEVLARAQAQCPSLAPAASQGATSPPSPSPSPSSMVPHHLHLIRERTKQKVIEKARKGLREKNSPTVARSMSSHGIERSAAAEASSTAATSNDVRATSAPRTMVMSKPISLVKRIQQERRKSKFGDIDLDKMRQLASQRALEAQRETKARRDKEEKAREERRANKARERKKEQEEKDRRRAEIYAINSVMREAFNNRFRQFAGNMLAGGQGGHAVVSEEMEAELEGVRQGEVGGNVDFRGIGAV</sequence>
<feature type="region of interest" description="Disordered" evidence="1">
    <location>
        <begin position="157"/>
        <end position="203"/>
    </location>
</feature>
<dbReference type="OrthoDB" id="207256at2759"/>
<reference evidence="2" key="1">
    <citation type="submission" date="2022-07" db="EMBL/GenBank/DDBJ databases">
        <title>Genome analysis of Parmales, a sister group of diatoms, reveals the evolutionary specialization of diatoms from phago-mixotrophs to photoautotrophs.</title>
        <authorList>
            <person name="Ban H."/>
            <person name="Sato S."/>
            <person name="Yoshikawa S."/>
            <person name="Kazumasa Y."/>
            <person name="Nakamura Y."/>
            <person name="Ichinomiya M."/>
            <person name="Saitoh K."/>
            <person name="Sato N."/>
            <person name="Blanc-Mathieu R."/>
            <person name="Endo H."/>
            <person name="Kuwata A."/>
            <person name="Ogata H."/>
        </authorList>
    </citation>
    <scope>NUCLEOTIDE SEQUENCE</scope>
</reference>
<feature type="compositionally biased region" description="Polar residues" evidence="1">
    <location>
        <begin position="166"/>
        <end position="175"/>
    </location>
</feature>
<dbReference type="Pfam" id="PF15674">
    <property type="entry name" value="CCDC23"/>
    <property type="match status" value="1"/>
</dbReference>
<gene>
    <name evidence="2" type="ORF">TrRE_jg3763</name>
</gene>
<feature type="compositionally biased region" description="Basic and acidic residues" evidence="1">
    <location>
        <begin position="244"/>
        <end position="280"/>
    </location>
</feature>
<keyword evidence="3" id="KW-1185">Reference proteome</keyword>
<feature type="compositionally biased region" description="Low complexity" evidence="1">
    <location>
        <begin position="181"/>
        <end position="193"/>
    </location>
</feature>
<evidence type="ECO:0000256" key="1">
    <source>
        <dbReference type="SAM" id="MobiDB-lite"/>
    </source>
</evidence>
<feature type="region of interest" description="Disordered" evidence="1">
    <location>
        <begin position="240"/>
        <end position="280"/>
    </location>
</feature>